<evidence type="ECO:0000313" key="4">
    <source>
        <dbReference type="Proteomes" id="UP001596058"/>
    </source>
</evidence>
<protein>
    <recommendedName>
        <fullName evidence="1">ESAT-6-like protein</fullName>
    </recommendedName>
</protein>
<evidence type="ECO:0000256" key="1">
    <source>
        <dbReference type="RuleBase" id="RU362001"/>
    </source>
</evidence>
<dbReference type="Gene3D" id="1.10.287.1060">
    <property type="entry name" value="ESAT-6-like"/>
    <property type="match status" value="1"/>
</dbReference>
<evidence type="ECO:0000313" key="3">
    <source>
        <dbReference type="EMBL" id="MFC5823944.1"/>
    </source>
</evidence>
<proteinExistence type="inferred from homology"/>
<name>A0ABW1CE04_9ACTN</name>
<accession>A0ABW1CE04</accession>
<dbReference type="Proteomes" id="UP001596058">
    <property type="component" value="Unassembled WGS sequence"/>
</dbReference>
<gene>
    <name evidence="3" type="ORF">ACFPZ3_08795</name>
</gene>
<organism evidence="3 4">
    <name type="scientific">Nonomuraea insulae</name>
    <dbReference type="NCBI Taxonomy" id="1616787"/>
    <lineage>
        <taxon>Bacteria</taxon>
        <taxon>Bacillati</taxon>
        <taxon>Actinomycetota</taxon>
        <taxon>Actinomycetes</taxon>
        <taxon>Streptosporangiales</taxon>
        <taxon>Streptosporangiaceae</taxon>
        <taxon>Nonomuraea</taxon>
    </lineage>
</organism>
<dbReference type="InterPro" id="IPR036689">
    <property type="entry name" value="ESAT-6-like_sf"/>
</dbReference>
<dbReference type="SUPFAM" id="SSF140453">
    <property type="entry name" value="EsxAB dimer-like"/>
    <property type="match status" value="1"/>
</dbReference>
<reference evidence="4" key="1">
    <citation type="journal article" date="2019" name="Int. J. Syst. Evol. Microbiol.">
        <title>The Global Catalogue of Microorganisms (GCM) 10K type strain sequencing project: providing services to taxonomists for standard genome sequencing and annotation.</title>
        <authorList>
            <consortium name="The Broad Institute Genomics Platform"/>
            <consortium name="The Broad Institute Genome Sequencing Center for Infectious Disease"/>
            <person name="Wu L."/>
            <person name="Ma J."/>
        </authorList>
    </citation>
    <scope>NUCLEOTIDE SEQUENCE [LARGE SCALE GENOMIC DNA]</scope>
    <source>
        <strain evidence="4">CCUG 53903</strain>
    </source>
</reference>
<sequence length="107" mass="11647">MAYQPTTFEEGSQHSAAERAQAAVANIEQIRNRLQQIPETLGGAWQGEAASTYVQVLNEWTPQFQKVINALGVIGENLKATDVQYNEASTQANDVAARLRQSLDASA</sequence>
<dbReference type="EMBL" id="JBHSPA010000011">
    <property type="protein sequence ID" value="MFC5823944.1"/>
    <property type="molecule type" value="Genomic_DNA"/>
</dbReference>
<comment type="similarity">
    <text evidence="1">Belongs to the WXG100 family.</text>
</comment>
<dbReference type="NCBIfam" id="TIGR03930">
    <property type="entry name" value="WXG100_ESAT6"/>
    <property type="match status" value="1"/>
</dbReference>
<feature type="compositionally biased region" description="Polar residues" evidence="2">
    <location>
        <begin position="1"/>
        <end position="15"/>
    </location>
</feature>
<evidence type="ECO:0000256" key="2">
    <source>
        <dbReference type="SAM" id="MobiDB-lite"/>
    </source>
</evidence>
<feature type="region of interest" description="Disordered" evidence="2">
    <location>
        <begin position="1"/>
        <end position="20"/>
    </location>
</feature>
<comment type="caution">
    <text evidence="3">The sequence shown here is derived from an EMBL/GenBank/DDBJ whole genome shotgun (WGS) entry which is preliminary data.</text>
</comment>
<keyword evidence="4" id="KW-1185">Reference proteome</keyword>
<dbReference type="InterPro" id="IPR010310">
    <property type="entry name" value="T7SS_ESAT-6-like"/>
</dbReference>
<dbReference type="Pfam" id="PF06013">
    <property type="entry name" value="WXG100"/>
    <property type="match status" value="1"/>
</dbReference>
<dbReference type="RefSeq" id="WP_379513474.1">
    <property type="nucleotide sequence ID" value="NZ_JBHSPA010000011.1"/>
</dbReference>